<protein>
    <submittedName>
        <fullName evidence="2">Uncharacterized protein</fullName>
    </submittedName>
</protein>
<evidence type="ECO:0000313" key="2">
    <source>
        <dbReference type="EMBL" id="MCJ8499633.1"/>
    </source>
</evidence>
<feature type="transmembrane region" description="Helical" evidence="1">
    <location>
        <begin position="12"/>
        <end position="31"/>
    </location>
</feature>
<dbReference type="RefSeq" id="WP_246903029.1">
    <property type="nucleotide sequence ID" value="NZ_JALJRB010000002.1"/>
</dbReference>
<keyword evidence="3" id="KW-1185">Reference proteome</keyword>
<proteinExistence type="predicted"/>
<dbReference type="EMBL" id="JALJRB010000002">
    <property type="protein sequence ID" value="MCJ8499633.1"/>
    <property type="molecule type" value="Genomic_DNA"/>
</dbReference>
<evidence type="ECO:0000256" key="1">
    <source>
        <dbReference type="SAM" id="Phobius"/>
    </source>
</evidence>
<name>A0AA41UNL9_9BACT</name>
<sequence length="64" mass="6853">MKKIDCLVERPANLAIAFAIFMMALGMSVIGVTLLPVIGLMMAVPIFALSGFFAFSPKSKECSL</sequence>
<dbReference type="Proteomes" id="UP001165427">
    <property type="component" value="Unassembled WGS sequence"/>
</dbReference>
<keyword evidence="1" id="KW-1133">Transmembrane helix</keyword>
<comment type="caution">
    <text evidence="2">The sequence shown here is derived from an EMBL/GenBank/DDBJ whole genome shotgun (WGS) entry which is preliminary data.</text>
</comment>
<dbReference type="AlphaFoldDB" id="A0AA41UNL9"/>
<reference evidence="2" key="1">
    <citation type="submission" date="2022-04" db="EMBL/GenBank/DDBJ databases">
        <title>Desulfatitalea alkaliphila sp. nov., a novel anaerobic sulfate-reducing bacterium isolated from terrestrial mud volcano, Taman Peninsula, Russia.</title>
        <authorList>
            <person name="Khomyakova M.A."/>
            <person name="Merkel A.Y."/>
            <person name="Slobodkin A.I."/>
        </authorList>
    </citation>
    <scope>NUCLEOTIDE SEQUENCE</scope>
    <source>
        <strain evidence="2">M08but</strain>
    </source>
</reference>
<feature type="transmembrane region" description="Helical" evidence="1">
    <location>
        <begin position="37"/>
        <end position="55"/>
    </location>
</feature>
<keyword evidence="1" id="KW-0812">Transmembrane</keyword>
<gene>
    <name evidence="2" type="ORF">MRX98_03530</name>
</gene>
<evidence type="ECO:0000313" key="3">
    <source>
        <dbReference type="Proteomes" id="UP001165427"/>
    </source>
</evidence>
<organism evidence="2 3">
    <name type="scientific">Desulfatitalea alkaliphila</name>
    <dbReference type="NCBI Taxonomy" id="2929485"/>
    <lineage>
        <taxon>Bacteria</taxon>
        <taxon>Pseudomonadati</taxon>
        <taxon>Thermodesulfobacteriota</taxon>
        <taxon>Desulfobacteria</taxon>
        <taxon>Desulfobacterales</taxon>
        <taxon>Desulfosarcinaceae</taxon>
        <taxon>Desulfatitalea</taxon>
    </lineage>
</organism>
<keyword evidence="1" id="KW-0472">Membrane</keyword>
<accession>A0AA41UNL9</accession>